<evidence type="ECO:0000313" key="2">
    <source>
        <dbReference type="Proteomes" id="UP000053660"/>
    </source>
</evidence>
<sequence length="59" mass="6926">MQKKETRADKWFQKEEIAGLLSDEDEDDEMDVIEKHMKRQSKNLHANTGKIPVNTSSFF</sequence>
<organism evidence="1 2">
    <name type="scientific">Oesophagostomum dentatum</name>
    <name type="common">Nodular worm</name>
    <dbReference type="NCBI Taxonomy" id="61180"/>
    <lineage>
        <taxon>Eukaryota</taxon>
        <taxon>Metazoa</taxon>
        <taxon>Ecdysozoa</taxon>
        <taxon>Nematoda</taxon>
        <taxon>Chromadorea</taxon>
        <taxon>Rhabditida</taxon>
        <taxon>Rhabditina</taxon>
        <taxon>Rhabditomorpha</taxon>
        <taxon>Strongyloidea</taxon>
        <taxon>Strongylidae</taxon>
        <taxon>Oesophagostomum</taxon>
    </lineage>
</organism>
<proteinExistence type="predicted"/>
<reference evidence="1 2" key="1">
    <citation type="submission" date="2014-03" db="EMBL/GenBank/DDBJ databases">
        <title>Draft genome of the hookworm Oesophagostomum dentatum.</title>
        <authorList>
            <person name="Mitreva M."/>
        </authorList>
    </citation>
    <scope>NUCLEOTIDE SEQUENCE [LARGE SCALE GENOMIC DNA]</scope>
    <source>
        <strain evidence="1 2">OD-Hann</strain>
    </source>
</reference>
<accession>A0A0B1RV60</accession>
<gene>
    <name evidence="1" type="ORF">OESDEN_25352</name>
</gene>
<dbReference type="AlphaFoldDB" id="A0A0B1RV60"/>
<protein>
    <submittedName>
        <fullName evidence="1">Uncharacterized protein</fullName>
    </submittedName>
</protein>
<evidence type="ECO:0000313" key="1">
    <source>
        <dbReference type="EMBL" id="KHJ75032.1"/>
    </source>
</evidence>
<dbReference type="Proteomes" id="UP000053660">
    <property type="component" value="Unassembled WGS sequence"/>
</dbReference>
<name>A0A0B1RV60_OESDE</name>
<keyword evidence="2" id="KW-1185">Reference proteome</keyword>
<dbReference type="EMBL" id="KN613146">
    <property type="protein sequence ID" value="KHJ75032.1"/>
    <property type="molecule type" value="Genomic_DNA"/>
</dbReference>